<accession>A0A6J5N1A1</accession>
<proteinExistence type="inferred from homology"/>
<name>A0A6J5N1A1_9CAUD</name>
<organism evidence="5">
    <name type="scientific">uncultured Caudovirales phage</name>
    <dbReference type="NCBI Taxonomy" id="2100421"/>
    <lineage>
        <taxon>Viruses</taxon>
        <taxon>Duplodnaviria</taxon>
        <taxon>Heunggongvirae</taxon>
        <taxon>Uroviricota</taxon>
        <taxon>Caudoviricetes</taxon>
        <taxon>Peduoviridae</taxon>
        <taxon>Maltschvirus</taxon>
        <taxon>Maltschvirus maltsch</taxon>
    </lineage>
</organism>
<evidence type="ECO:0000256" key="1">
    <source>
        <dbReference type="ARBA" id="ARBA00007039"/>
    </source>
</evidence>
<dbReference type="PANTHER" id="PTHR10381">
    <property type="entry name" value="ATP-DEPENDENT CLP PROTEASE PROTEOLYTIC SUBUNIT"/>
    <property type="match status" value="1"/>
</dbReference>
<evidence type="ECO:0000256" key="3">
    <source>
        <dbReference type="ARBA" id="ARBA00022801"/>
    </source>
</evidence>
<keyword evidence="4" id="KW-0175">Coiled coil</keyword>
<dbReference type="PANTHER" id="PTHR10381:SF70">
    <property type="entry name" value="ATP-DEPENDENT CLP PROTEASE PROTEOLYTIC SUBUNIT"/>
    <property type="match status" value="1"/>
</dbReference>
<dbReference type="SUPFAM" id="SSF52096">
    <property type="entry name" value="ClpP/crotonase"/>
    <property type="match status" value="1"/>
</dbReference>
<dbReference type="CDD" id="cd07016">
    <property type="entry name" value="S14_ClpP_1"/>
    <property type="match status" value="1"/>
</dbReference>
<dbReference type="GO" id="GO:0004176">
    <property type="term" value="F:ATP-dependent peptidase activity"/>
    <property type="evidence" value="ECO:0007669"/>
    <property type="project" value="InterPro"/>
</dbReference>
<dbReference type="GO" id="GO:0009368">
    <property type="term" value="C:endopeptidase Clp complex"/>
    <property type="evidence" value="ECO:0007669"/>
    <property type="project" value="TreeGrafter"/>
</dbReference>
<dbReference type="Pfam" id="PF00574">
    <property type="entry name" value="CLP_protease"/>
    <property type="match status" value="1"/>
</dbReference>
<gene>
    <name evidence="5" type="ORF">UFOVP606_10</name>
</gene>
<feature type="coiled-coil region" evidence="4">
    <location>
        <begin position="310"/>
        <end position="379"/>
    </location>
</feature>
<dbReference type="InterPro" id="IPR023562">
    <property type="entry name" value="ClpP/TepA"/>
</dbReference>
<comment type="similarity">
    <text evidence="1">Belongs to the peptidase S14 family.</text>
</comment>
<evidence type="ECO:0000256" key="2">
    <source>
        <dbReference type="ARBA" id="ARBA00022490"/>
    </source>
</evidence>
<dbReference type="NCBIfam" id="NF045542">
    <property type="entry name" value="Clp_rel_HeadMat"/>
    <property type="match status" value="1"/>
</dbReference>
<protein>
    <submittedName>
        <fullName evidence="5">S14_ClpP_1 domain containing protein</fullName>
    </submittedName>
</protein>
<dbReference type="InterPro" id="IPR001907">
    <property type="entry name" value="ClpP"/>
</dbReference>
<dbReference type="GO" id="GO:0051117">
    <property type="term" value="F:ATPase binding"/>
    <property type="evidence" value="ECO:0007669"/>
    <property type="project" value="TreeGrafter"/>
</dbReference>
<evidence type="ECO:0000256" key="4">
    <source>
        <dbReference type="SAM" id="Coils"/>
    </source>
</evidence>
<sequence length="380" mass="40964">MNKVAHFYAYGIIANEQAEFAKEYGIVAAKQVADFIVSNSDAEEFVIHIHSQGGDVDEGFAIHDLLTNSGKKVTTIIEGLCASIATVIALAGNEKQITENATFFIHNAWGGANGDAEELQKYTDNVKAATEKIIDFYVSKTSGDRAVIAQLMNSDTSLTAIQAKELGFVDTIKTPIAASILTIKKFTNQSNDHKLYNEMKQEIKNQFDSIKKFLKINAEQNGVDVNNTTSSEPIVALALEVETDKGVLHIEEPTVANMISVGDVCTIDGAVAPEGEYTSMDGTVYAIDATGVVTAITVLTEEPSDLVTENQILKEEIVALKAASASLEASIASELKAIKASLGSTYRAPLEKKAFNKGIAASETEKEKLEARKATYKQKK</sequence>
<keyword evidence="3" id="KW-0378">Hydrolase</keyword>
<dbReference type="PRINTS" id="PR00127">
    <property type="entry name" value="CLPPROTEASEP"/>
</dbReference>
<dbReference type="EMBL" id="LR796585">
    <property type="protein sequence ID" value="CAB4152432.1"/>
    <property type="molecule type" value="Genomic_DNA"/>
</dbReference>
<reference evidence="5" key="1">
    <citation type="submission" date="2020-04" db="EMBL/GenBank/DDBJ databases">
        <authorList>
            <person name="Chiriac C."/>
            <person name="Salcher M."/>
            <person name="Ghai R."/>
            <person name="Kavagutti S V."/>
        </authorList>
    </citation>
    <scope>NUCLEOTIDE SEQUENCE</scope>
</reference>
<dbReference type="GO" id="GO:0006515">
    <property type="term" value="P:protein quality control for misfolded or incompletely synthesized proteins"/>
    <property type="evidence" value="ECO:0007669"/>
    <property type="project" value="TreeGrafter"/>
</dbReference>
<dbReference type="InterPro" id="IPR029045">
    <property type="entry name" value="ClpP/crotonase-like_dom_sf"/>
</dbReference>
<dbReference type="Gene3D" id="3.90.226.10">
    <property type="entry name" value="2-enoyl-CoA Hydratase, Chain A, domain 1"/>
    <property type="match status" value="1"/>
</dbReference>
<keyword evidence="2" id="KW-0963">Cytoplasm</keyword>
<dbReference type="GO" id="GO:0004252">
    <property type="term" value="F:serine-type endopeptidase activity"/>
    <property type="evidence" value="ECO:0007669"/>
    <property type="project" value="InterPro"/>
</dbReference>
<evidence type="ECO:0000313" key="5">
    <source>
        <dbReference type="EMBL" id="CAB4152432.1"/>
    </source>
</evidence>